<protein>
    <submittedName>
        <fullName evidence="2">Serine protease inhibitor Kazal-type 4</fullName>
    </submittedName>
</protein>
<reference evidence="3" key="1">
    <citation type="journal article" date="2013" name="Science">
        <title>Comparative analysis of bat genomes provides insight into the evolution of flight and immunity.</title>
        <authorList>
            <person name="Zhang G."/>
            <person name="Cowled C."/>
            <person name="Shi Z."/>
            <person name="Huang Z."/>
            <person name="Bishop-Lilly K.A."/>
            <person name="Fang X."/>
            <person name="Wynne J.W."/>
            <person name="Xiong Z."/>
            <person name="Baker M.L."/>
            <person name="Zhao W."/>
            <person name="Tachedjian M."/>
            <person name="Zhu Y."/>
            <person name="Zhou P."/>
            <person name="Jiang X."/>
            <person name="Ng J."/>
            <person name="Yang L."/>
            <person name="Wu L."/>
            <person name="Xiao J."/>
            <person name="Feng Y."/>
            <person name="Chen Y."/>
            <person name="Sun X."/>
            <person name="Zhang Y."/>
            <person name="Marsh G.A."/>
            <person name="Crameri G."/>
            <person name="Broder C.C."/>
            <person name="Frey K.G."/>
            <person name="Wang L.F."/>
            <person name="Wang J."/>
        </authorList>
    </citation>
    <scope>NUCLEOTIDE SEQUENCE [LARGE SCALE GENOMIC DNA]</scope>
</reference>
<dbReference type="AlphaFoldDB" id="L5KCL1"/>
<dbReference type="InParanoid" id="L5KCL1"/>
<name>L5KCL1_PTEAL</name>
<gene>
    <name evidence="2" type="ORF">PAL_GLEAN10008299</name>
</gene>
<dbReference type="EMBL" id="KB030846">
    <property type="protein sequence ID" value="ELK09082.1"/>
    <property type="molecule type" value="Genomic_DNA"/>
</dbReference>
<organism evidence="2 3">
    <name type="scientific">Pteropus alecto</name>
    <name type="common">Black flying fox</name>
    <dbReference type="NCBI Taxonomy" id="9402"/>
    <lineage>
        <taxon>Eukaryota</taxon>
        <taxon>Metazoa</taxon>
        <taxon>Chordata</taxon>
        <taxon>Craniata</taxon>
        <taxon>Vertebrata</taxon>
        <taxon>Euteleostomi</taxon>
        <taxon>Mammalia</taxon>
        <taxon>Eutheria</taxon>
        <taxon>Laurasiatheria</taxon>
        <taxon>Chiroptera</taxon>
        <taxon>Yinpterochiroptera</taxon>
        <taxon>Pteropodoidea</taxon>
        <taxon>Pteropodidae</taxon>
        <taxon>Pteropodinae</taxon>
        <taxon>Pteropus</taxon>
    </lineage>
</organism>
<dbReference type="PROSITE" id="PS00282">
    <property type="entry name" value="KAZAL_1"/>
    <property type="match status" value="1"/>
</dbReference>
<dbReference type="Gene3D" id="3.30.60.30">
    <property type="match status" value="1"/>
</dbReference>
<evidence type="ECO:0000313" key="2">
    <source>
        <dbReference type="EMBL" id="ELK09082.1"/>
    </source>
</evidence>
<dbReference type="PROSITE" id="PS51465">
    <property type="entry name" value="KAZAL_2"/>
    <property type="match status" value="1"/>
</dbReference>
<dbReference type="InterPro" id="IPR002350">
    <property type="entry name" value="Kazal_dom"/>
</dbReference>
<proteinExistence type="predicted"/>
<dbReference type="STRING" id="9402.L5KCL1"/>
<dbReference type="SMART" id="SM00280">
    <property type="entry name" value="KAZAL"/>
    <property type="match status" value="1"/>
</dbReference>
<dbReference type="eggNOG" id="KOG3649">
    <property type="taxonomic scope" value="Eukaryota"/>
</dbReference>
<dbReference type="InterPro" id="IPR036058">
    <property type="entry name" value="Kazal_dom_sf"/>
</dbReference>
<feature type="domain" description="Kazal-like" evidence="1">
    <location>
        <begin position="1"/>
        <end position="40"/>
    </location>
</feature>
<keyword evidence="3" id="KW-1185">Reference proteome</keyword>
<evidence type="ECO:0000313" key="3">
    <source>
        <dbReference type="Proteomes" id="UP000010552"/>
    </source>
</evidence>
<dbReference type="SUPFAM" id="SSF100895">
    <property type="entry name" value="Kazal-type serine protease inhibitors"/>
    <property type="match status" value="1"/>
</dbReference>
<accession>L5KCL1</accession>
<sequence length="126" mass="14085">MAESPDCSQMSNVVCGTDGVTYNSECQLCLTRIDLVACGWAELLGGEDRVCEPTTQPTTPELGHDEGYLDYLCAKHQFRAIPNTPDQMQPPVILVYSYGATGSQKHKRLRYLKTRVAYVPELRQDE</sequence>
<dbReference type="Proteomes" id="UP000010552">
    <property type="component" value="Unassembled WGS sequence"/>
</dbReference>
<dbReference type="Pfam" id="PF00050">
    <property type="entry name" value="Kazal_1"/>
    <property type="match status" value="1"/>
</dbReference>
<evidence type="ECO:0000259" key="1">
    <source>
        <dbReference type="PROSITE" id="PS51465"/>
    </source>
</evidence>